<name>A0ACA9PIA0_9GLOM</name>
<reference evidence="1" key="1">
    <citation type="submission" date="2021-06" db="EMBL/GenBank/DDBJ databases">
        <authorList>
            <person name="Kallberg Y."/>
            <person name="Tangrot J."/>
            <person name="Rosling A."/>
        </authorList>
    </citation>
    <scope>NUCLEOTIDE SEQUENCE</scope>
    <source>
        <strain evidence="1">AU212A</strain>
    </source>
</reference>
<dbReference type="EMBL" id="CAJVPM010043567">
    <property type="protein sequence ID" value="CAG8711941.1"/>
    <property type="molecule type" value="Genomic_DNA"/>
</dbReference>
<comment type="caution">
    <text evidence="1">The sequence shown here is derived from an EMBL/GenBank/DDBJ whole genome shotgun (WGS) entry which is preliminary data.</text>
</comment>
<proteinExistence type="predicted"/>
<evidence type="ECO:0000313" key="1">
    <source>
        <dbReference type="EMBL" id="CAG8711941.1"/>
    </source>
</evidence>
<evidence type="ECO:0000313" key="2">
    <source>
        <dbReference type="Proteomes" id="UP000789860"/>
    </source>
</evidence>
<keyword evidence="2" id="KW-1185">Reference proteome</keyword>
<sequence>KDDEIFEFKHKLQNVHLNYLNDENDNIKSDNIENDNIENELFRHSKFTYKNYFVRIDNIKMKYEKNFSDKQSAYDEGFNPFYYVFGDGTFGTNYDANQSISNNEFKTTEEFNINDVEVKYKSLETNEGIVDNK</sequence>
<feature type="non-terminal residue" evidence="1">
    <location>
        <position position="1"/>
    </location>
</feature>
<organism evidence="1 2">
    <name type="scientific">Scutellospora calospora</name>
    <dbReference type="NCBI Taxonomy" id="85575"/>
    <lineage>
        <taxon>Eukaryota</taxon>
        <taxon>Fungi</taxon>
        <taxon>Fungi incertae sedis</taxon>
        <taxon>Mucoromycota</taxon>
        <taxon>Glomeromycotina</taxon>
        <taxon>Glomeromycetes</taxon>
        <taxon>Diversisporales</taxon>
        <taxon>Gigasporaceae</taxon>
        <taxon>Scutellospora</taxon>
    </lineage>
</organism>
<dbReference type="Proteomes" id="UP000789860">
    <property type="component" value="Unassembled WGS sequence"/>
</dbReference>
<gene>
    <name evidence="1" type="ORF">SCALOS_LOCUS10906</name>
</gene>
<protein>
    <submittedName>
        <fullName evidence="1">189_t:CDS:1</fullName>
    </submittedName>
</protein>
<feature type="non-terminal residue" evidence="1">
    <location>
        <position position="133"/>
    </location>
</feature>
<accession>A0ACA9PIA0</accession>